<reference evidence="10 11" key="1">
    <citation type="journal article" date="2011" name="J. Bacteriol.">
        <title>Genome sequence of the verrucomicrobium Opitutus terrae PB90-1, an abundant inhabitant of rice paddy soil ecosystems.</title>
        <authorList>
            <person name="van Passel M.W."/>
            <person name="Kant R."/>
            <person name="Palva A."/>
            <person name="Copeland A."/>
            <person name="Lucas S."/>
            <person name="Lapidus A."/>
            <person name="Glavina del Rio T."/>
            <person name="Pitluck S."/>
            <person name="Goltsman E."/>
            <person name="Clum A."/>
            <person name="Sun H."/>
            <person name="Schmutz J."/>
            <person name="Larimer F.W."/>
            <person name="Land M.L."/>
            <person name="Hauser L."/>
            <person name="Kyrpides N."/>
            <person name="Mikhailova N."/>
            <person name="Richardson P.P."/>
            <person name="Janssen P.H."/>
            <person name="de Vos W.M."/>
            <person name="Smidt H."/>
        </authorList>
    </citation>
    <scope>NUCLEOTIDE SEQUENCE [LARGE SCALE GENOMIC DNA]</scope>
    <source>
        <strain evidence="11">DSM 11246 / JCM 15787 / PB90-1</strain>
    </source>
</reference>
<proteinExistence type="predicted"/>
<keyword evidence="11" id="KW-1185">Reference proteome</keyword>
<keyword evidence="6" id="KW-0472">Membrane</keyword>
<evidence type="ECO:0000313" key="11">
    <source>
        <dbReference type="Proteomes" id="UP000007013"/>
    </source>
</evidence>
<dbReference type="PANTHER" id="PTHR35851:SF1">
    <property type="entry name" value="CELL DIVISION PROTEIN FTSQ"/>
    <property type="match status" value="1"/>
</dbReference>
<keyword evidence="4" id="KW-0812">Transmembrane</keyword>
<dbReference type="GO" id="GO:0016020">
    <property type="term" value="C:membrane"/>
    <property type="evidence" value="ECO:0007669"/>
    <property type="project" value="UniProtKB-SubCell"/>
</dbReference>
<dbReference type="PROSITE" id="PS51779">
    <property type="entry name" value="POTRA"/>
    <property type="match status" value="1"/>
</dbReference>
<dbReference type="PANTHER" id="PTHR35851">
    <property type="entry name" value="CELL DIVISION PROTEIN FTSQ"/>
    <property type="match status" value="1"/>
</dbReference>
<feature type="compositionally biased region" description="Low complexity" evidence="8">
    <location>
        <begin position="284"/>
        <end position="300"/>
    </location>
</feature>
<keyword evidence="3" id="KW-0132">Cell division</keyword>
<evidence type="ECO:0000259" key="9">
    <source>
        <dbReference type="PROSITE" id="PS51779"/>
    </source>
</evidence>
<name>B1ZUV0_OPITP</name>
<evidence type="ECO:0000256" key="4">
    <source>
        <dbReference type="ARBA" id="ARBA00022692"/>
    </source>
</evidence>
<dbReference type="HOGENOM" id="CLU_059372_0_0_0"/>
<dbReference type="InterPro" id="IPR013685">
    <property type="entry name" value="POTRA_FtsQ_type"/>
</dbReference>
<evidence type="ECO:0000256" key="1">
    <source>
        <dbReference type="ARBA" id="ARBA00004370"/>
    </source>
</evidence>
<dbReference type="EMBL" id="CP001032">
    <property type="protein sequence ID" value="ACB75920.1"/>
    <property type="molecule type" value="Genomic_DNA"/>
</dbReference>
<keyword evidence="2" id="KW-1003">Cell membrane</keyword>
<dbReference type="Gene3D" id="3.10.20.310">
    <property type="entry name" value="membrane protein fhac"/>
    <property type="match status" value="1"/>
</dbReference>
<evidence type="ECO:0000313" key="10">
    <source>
        <dbReference type="EMBL" id="ACB75920.1"/>
    </source>
</evidence>
<evidence type="ECO:0000256" key="8">
    <source>
        <dbReference type="SAM" id="MobiDB-lite"/>
    </source>
</evidence>
<keyword evidence="5" id="KW-1133">Transmembrane helix</keyword>
<dbReference type="InterPro" id="IPR026579">
    <property type="entry name" value="FtsQ"/>
</dbReference>
<dbReference type="KEGG" id="ote:Oter_2639"/>
<evidence type="ECO:0000256" key="3">
    <source>
        <dbReference type="ARBA" id="ARBA00022618"/>
    </source>
</evidence>
<dbReference type="eggNOG" id="COG1589">
    <property type="taxonomic scope" value="Bacteria"/>
</dbReference>
<comment type="subcellular location">
    <subcellularLocation>
        <location evidence="1">Membrane</location>
    </subcellularLocation>
</comment>
<keyword evidence="7" id="KW-0131">Cell cycle</keyword>
<evidence type="ECO:0000256" key="6">
    <source>
        <dbReference type="ARBA" id="ARBA00023136"/>
    </source>
</evidence>
<dbReference type="Proteomes" id="UP000007013">
    <property type="component" value="Chromosome"/>
</dbReference>
<dbReference type="Pfam" id="PF08478">
    <property type="entry name" value="POTRA_1"/>
    <property type="match status" value="1"/>
</dbReference>
<dbReference type="AlphaFoldDB" id="B1ZUV0"/>
<evidence type="ECO:0000256" key="7">
    <source>
        <dbReference type="ARBA" id="ARBA00023306"/>
    </source>
</evidence>
<dbReference type="InterPro" id="IPR034746">
    <property type="entry name" value="POTRA"/>
</dbReference>
<feature type="domain" description="POTRA" evidence="9">
    <location>
        <begin position="50"/>
        <end position="118"/>
    </location>
</feature>
<dbReference type="STRING" id="452637.Oter_2639"/>
<organism evidence="10 11">
    <name type="scientific">Opitutus terrae (strain DSM 11246 / JCM 15787 / PB90-1)</name>
    <dbReference type="NCBI Taxonomy" id="452637"/>
    <lineage>
        <taxon>Bacteria</taxon>
        <taxon>Pseudomonadati</taxon>
        <taxon>Verrucomicrobiota</taxon>
        <taxon>Opitutia</taxon>
        <taxon>Opitutales</taxon>
        <taxon>Opitutaceae</taxon>
        <taxon>Opitutus</taxon>
    </lineage>
</organism>
<gene>
    <name evidence="10" type="ordered locus">Oter_2639</name>
</gene>
<evidence type="ECO:0000256" key="2">
    <source>
        <dbReference type="ARBA" id="ARBA00022475"/>
    </source>
</evidence>
<sequence>MSAEGRRRWWWSGMKTVLALAAVGGLGWGAVEIAAALRGRPQPLTSAEAVPVKEIDFATDGVLPREWVVQTLALPPRATLMQLDLYRLRERLTAAGQVRTATLTRTFPATLTVSISEQSPVARVMAQTAGAEPEMLLVARDGTVFAGLGFDPELLKTLPWLDGVKLKRDGGRFEPIADMPTVADLLGKAKLEAEHLYREWQVVSLARLESDGEIEVRATNVACIRFGTSEDFFRQLARLDSLLDAARAKSDRPVREINLAIGAHVPVAFEEVDPTAPLKQPGDARPATTTTTRRNPVVPAFPDLQRKTTL</sequence>
<evidence type="ECO:0000256" key="5">
    <source>
        <dbReference type="ARBA" id="ARBA00022989"/>
    </source>
</evidence>
<feature type="region of interest" description="Disordered" evidence="8">
    <location>
        <begin position="273"/>
        <end position="310"/>
    </location>
</feature>
<dbReference type="GO" id="GO:0090529">
    <property type="term" value="P:cell septum assembly"/>
    <property type="evidence" value="ECO:0007669"/>
    <property type="project" value="InterPro"/>
</dbReference>
<protein>
    <submittedName>
        <fullName evidence="10">Polypeptide-transport-associated domain protein FtsQ-type</fullName>
    </submittedName>
</protein>
<accession>B1ZUV0</accession>